<accession>A0A6S7G5W9</accession>
<evidence type="ECO:0000313" key="1">
    <source>
        <dbReference type="EMBL" id="CAB3984349.1"/>
    </source>
</evidence>
<reference evidence="1" key="1">
    <citation type="submission" date="2020-04" db="EMBL/GenBank/DDBJ databases">
        <authorList>
            <person name="Alioto T."/>
            <person name="Alioto T."/>
            <person name="Gomez Garrido J."/>
        </authorList>
    </citation>
    <scope>NUCLEOTIDE SEQUENCE</scope>
    <source>
        <strain evidence="1">A484AB</strain>
    </source>
</reference>
<proteinExistence type="predicted"/>
<name>A0A6S7G5W9_PARCT</name>
<dbReference type="Proteomes" id="UP001152795">
    <property type="component" value="Unassembled WGS sequence"/>
</dbReference>
<dbReference type="EMBL" id="CACRXK020000728">
    <property type="protein sequence ID" value="CAB3984349.1"/>
    <property type="molecule type" value="Genomic_DNA"/>
</dbReference>
<keyword evidence="2" id="KW-1185">Reference proteome</keyword>
<sequence length="71" mass="8091">MDDEKSKCKKYKEITVKLITDHNIPNKSTLSGDHIADALGKLTHIRLDRLEITKIDNLECLGPVTNLYLQQ</sequence>
<evidence type="ECO:0000313" key="2">
    <source>
        <dbReference type="Proteomes" id="UP001152795"/>
    </source>
</evidence>
<gene>
    <name evidence="1" type="ORF">PACLA_8A089014</name>
</gene>
<dbReference type="OrthoDB" id="7451790at2759"/>
<feature type="non-terminal residue" evidence="1">
    <location>
        <position position="1"/>
    </location>
</feature>
<comment type="caution">
    <text evidence="1">The sequence shown here is derived from an EMBL/GenBank/DDBJ whole genome shotgun (WGS) entry which is preliminary data.</text>
</comment>
<dbReference type="AlphaFoldDB" id="A0A6S7G5W9"/>
<protein>
    <submittedName>
        <fullName evidence="1">Uncharacterized protein</fullName>
    </submittedName>
</protein>
<organism evidence="1 2">
    <name type="scientific">Paramuricea clavata</name>
    <name type="common">Red gorgonian</name>
    <name type="synonym">Violescent sea-whip</name>
    <dbReference type="NCBI Taxonomy" id="317549"/>
    <lineage>
        <taxon>Eukaryota</taxon>
        <taxon>Metazoa</taxon>
        <taxon>Cnidaria</taxon>
        <taxon>Anthozoa</taxon>
        <taxon>Octocorallia</taxon>
        <taxon>Malacalcyonacea</taxon>
        <taxon>Plexauridae</taxon>
        <taxon>Paramuricea</taxon>
    </lineage>
</organism>